<keyword evidence="10" id="KW-1133">Transmembrane helix</keyword>
<organism evidence="11 12">
    <name type="scientific">Deinandra increscens subsp. villosa</name>
    <dbReference type="NCBI Taxonomy" id="3103831"/>
    <lineage>
        <taxon>Eukaryota</taxon>
        <taxon>Viridiplantae</taxon>
        <taxon>Streptophyta</taxon>
        <taxon>Embryophyta</taxon>
        <taxon>Tracheophyta</taxon>
        <taxon>Spermatophyta</taxon>
        <taxon>Magnoliopsida</taxon>
        <taxon>eudicotyledons</taxon>
        <taxon>Gunneridae</taxon>
        <taxon>Pentapetalae</taxon>
        <taxon>asterids</taxon>
        <taxon>campanulids</taxon>
        <taxon>Asterales</taxon>
        <taxon>Asteraceae</taxon>
        <taxon>Asteroideae</taxon>
        <taxon>Heliantheae alliance</taxon>
        <taxon>Madieae</taxon>
        <taxon>Madiinae</taxon>
        <taxon>Deinandra</taxon>
    </lineage>
</organism>
<keyword evidence="4 8" id="KW-0479">Metal-binding</keyword>
<dbReference type="PROSITE" id="PS00086">
    <property type="entry name" value="CYTOCHROME_P450"/>
    <property type="match status" value="1"/>
</dbReference>
<dbReference type="InterPro" id="IPR002401">
    <property type="entry name" value="Cyt_P450_E_grp-I"/>
</dbReference>
<name>A0AAP0DIW2_9ASTR</name>
<dbReference type="PANTHER" id="PTHR47955">
    <property type="entry name" value="CYTOCHROME P450 FAMILY 71 PROTEIN"/>
    <property type="match status" value="1"/>
</dbReference>
<accession>A0AAP0DIW2</accession>
<comment type="pathway">
    <text evidence="1">Secondary metabolite biosynthesis; terpenoid biosynthesis.</text>
</comment>
<evidence type="ECO:0000256" key="10">
    <source>
        <dbReference type="SAM" id="Phobius"/>
    </source>
</evidence>
<proteinExistence type="inferred from homology"/>
<evidence type="ECO:0000313" key="11">
    <source>
        <dbReference type="EMBL" id="KAK9073552.1"/>
    </source>
</evidence>
<dbReference type="GO" id="GO:0020037">
    <property type="term" value="F:heme binding"/>
    <property type="evidence" value="ECO:0007669"/>
    <property type="project" value="InterPro"/>
</dbReference>
<evidence type="ECO:0000256" key="5">
    <source>
        <dbReference type="ARBA" id="ARBA00023002"/>
    </source>
</evidence>
<evidence type="ECO:0000256" key="7">
    <source>
        <dbReference type="ARBA" id="ARBA00023033"/>
    </source>
</evidence>
<sequence length="499" mass="56236">MYNFKMLDTFYVSLFCITTLILFIAFKWISFDSNTKKTLPPSPPRLPIIGNFHQLGSSPRESLRDLSNKYGPLMLLHLGSIPTLVVSSAEVAREVMKTHDLVFSDRPSLSIPNILFYGSTDIAFSRYGEYWRQLKSIVVLNLLSATRVKSFRQVREEETGLVIRALEESRGSIVDMSALLGSYTSNVLCRVAFGKTYYELGFTDKLKKFVDMLGTFCVGSYIPWLSWIDRLSGLRGSAHAISKELDHFLEGVIDVHLNKKMGSGDETQDFVDILRDIQKDKTIGFRLDTNTLKAVILDVFVAGSDTIFSSLDWAMSELIKHPRVMKKLQQEVTEVAQGRSTISEDDLDKMKYLKAVVKEALRLHAPLPLLLAREARNGVNLMGYDIPPGTQVIINAWAIGRDPVSWNEPEEFKPERFLNNPVEYKGLHYEFLPFGAGRRGCPGLHFAIVLIELILANIVHKVNFELPNGVKDVDLDMTVANGVTVQRKFPLLVMASPRV</sequence>
<dbReference type="CDD" id="cd11072">
    <property type="entry name" value="CYP71-like"/>
    <property type="match status" value="1"/>
</dbReference>
<keyword evidence="3 8" id="KW-0349">Heme</keyword>
<dbReference type="GO" id="GO:0005506">
    <property type="term" value="F:iron ion binding"/>
    <property type="evidence" value="ECO:0007669"/>
    <property type="project" value="InterPro"/>
</dbReference>
<feature type="transmembrane region" description="Helical" evidence="10">
    <location>
        <begin position="12"/>
        <end position="31"/>
    </location>
</feature>
<evidence type="ECO:0000256" key="6">
    <source>
        <dbReference type="ARBA" id="ARBA00023004"/>
    </source>
</evidence>
<dbReference type="Proteomes" id="UP001408789">
    <property type="component" value="Unassembled WGS sequence"/>
</dbReference>
<keyword evidence="6 8" id="KW-0408">Iron</keyword>
<dbReference type="PANTHER" id="PTHR47955:SF16">
    <property type="entry name" value="CYTOCHROME P450"/>
    <property type="match status" value="1"/>
</dbReference>
<keyword evidence="7 9" id="KW-0503">Monooxygenase</keyword>
<evidence type="ECO:0000256" key="1">
    <source>
        <dbReference type="ARBA" id="ARBA00004721"/>
    </source>
</evidence>
<dbReference type="GO" id="GO:0016712">
    <property type="term" value="F:oxidoreductase activity, acting on paired donors, with incorporation or reduction of molecular oxygen, reduced flavin or flavoprotein as one donor, and incorporation of one atom of oxygen"/>
    <property type="evidence" value="ECO:0007669"/>
    <property type="project" value="UniProtKB-ARBA"/>
</dbReference>
<dbReference type="EMBL" id="JBCNJP010000009">
    <property type="protein sequence ID" value="KAK9073552.1"/>
    <property type="molecule type" value="Genomic_DNA"/>
</dbReference>
<dbReference type="FunFam" id="1.10.630.10:FF:000011">
    <property type="entry name" value="Cytochrome P450 83B1"/>
    <property type="match status" value="1"/>
</dbReference>
<evidence type="ECO:0000313" key="12">
    <source>
        <dbReference type="Proteomes" id="UP001408789"/>
    </source>
</evidence>
<dbReference type="SUPFAM" id="SSF48264">
    <property type="entry name" value="Cytochrome P450"/>
    <property type="match status" value="1"/>
</dbReference>
<evidence type="ECO:0000256" key="4">
    <source>
        <dbReference type="ARBA" id="ARBA00022723"/>
    </source>
</evidence>
<keyword evidence="10" id="KW-0812">Transmembrane</keyword>
<protein>
    <recommendedName>
        <fullName evidence="13">Cytochrome P450</fullName>
    </recommendedName>
</protein>
<evidence type="ECO:0008006" key="13">
    <source>
        <dbReference type="Google" id="ProtNLM"/>
    </source>
</evidence>
<keyword evidence="12" id="KW-1185">Reference proteome</keyword>
<dbReference type="InterPro" id="IPR036396">
    <property type="entry name" value="Cyt_P450_sf"/>
</dbReference>
<dbReference type="PRINTS" id="PR00385">
    <property type="entry name" value="P450"/>
</dbReference>
<reference evidence="11 12" key="1">
    <citation type="submission" date="2024-04" db="EMBL/GenBank/DDBJ databases">
        <title>The reference genome of an endangered Asteraceae, Deinandra increscens subsp. villosa, native to the Central Coast of California.</title>
        <authorList>
            <person name="Guilliams M."/>
            <person name="Hasenstab-Lehman K."/>
            <person name="Meyer R."/>
            <person name="Mcevoy S."/>
        </authorList>
    </citation>
    <scope>NUCLEOTIDE SEQUENCE [LARGE SCALE GENOMIC DNA]</scope>
    <source>
        <tissue evidence="11">Leaf</tissue>
    </source>
</reference>
<dbReference type="PRINTS" id="PR00463">
    <property type="entry name" value="EP450I"/>
</dbReference>
<evidence type="ECO:0000256" key="8">
    <source>
        <dbReference type="PIRSR" id="PIRSR602401-1"/>
    </source>
</evidence>
<comment type="cofactor">
    <cofactor evidence="8">
        <name>heme</name>
        <dbReference type="ChEBI" id="CHEBI:30413"/>
    </cofactor>
</comment>
<dbReference type="GO" id="GO:0051762">
    <property type="term" value="P:sesquiterpene biosynthetic process"/>
    <property type="evidence" value="ECO:0007669"/>
    <property type="project" value="UniProtKB-ARBA"/>
</dbReference>
<keyword evidence="5 9" id="KW-0560">Oxidoreductase</keyword>
<dbReference type="InterPro" id="IPR001128">
    <property type="entry name" value="Cyt_P450"/>
</dbReference>
<dbReference type="InterPro" id="IPR017972">
    <property type="entry name" value="Cyt_P450_CS"/>
</dbReference>
<comment type="similarity">
    <text evidence="2 9">Belongs to the cytochrome P450 family.</text>
</comment>
<dbReference type="Pfam" id="PF00067">
    <property type="entry name" value="p450"/>
    <property type="match status" value="1"/>
</dbReference>
<feature type="binding site" description="axial binding residue" evidence="8">
    <location>
        <position position="441"/>
    </location>
    <ligand>
        <name>heme</name>
        <dbReference type="ChEBI" id="CHEBI:30413"/>
    </ligand>
    <ligandPart>
        <name>Fe</name>
        <dbReference type="ChEBI" id="CHEBI:18248"/>
    </ligandPart>
</feature>
<evidence type="ECO:0000256" key="9">
    <source>
        <dbReference type="RuleBase" id="RU000461"/>
    </source>
</evidence>
<gene>
    <name evidence="11" type="ORF">SSX86_007876</name>
</gene>
<comment type="caution">
    <text evidence="11">The sequence shown here is derived from an EMBL/GenBank/DDBJ whole genome shotgun (WGS) entry which is preliminary data.</text>
</comment>
<evidence type="ECO:0000256" key="2">
    <source>
        <dbReference type="ARBA" id="ARBA00010617"/>
    </source>
</evidence>
<keyword evidence="10" id="KW-0472">Membrane</keyword>
<dbReference type="AlphaFoldDB" id="A0AAP0DIW2"/>
<evidence type="ECO:0000256" key="3">
    <source>
        <dbReference type="ARBA" id="ARBA00022617"/>
    </source>
</evidence>
<dbReference type="Gene3D" id="1.10.630.10">
    <property type="entry name" value="Cytochrome P450"/>
    <property type="match status" value="1"/>
</dbReference>